<keyword evidence="2" id="KW-1185">Reference proteome</keyword>
<reference evidence="1 2" key="1">
    <citation type="submission" date="2018-07" db="EMBL/GenBank/DDBJ databases">
        <title>Dyella tabacisoli L4-6T, whole genome shotgun sequence.</title>
        <authorList>
            <person name="Zhou X.-K."/>
            <person name="Li W.-J."/>
            <person name="Duan Y.-Q."/>
        </authorList>
    </citation>
    <scope>NUCLEOTIDE SEQUENCE [LARGE SCALE GENOMIC DNA]</scope>
    <source>
        <strain evidence="1 2">L4-6</strain>
    </source>
</reference>
<organism evidence="1 2">
    <name type="scientific">Dyella tabacisoli</name>
    <dbReference type="NCBI Taxonomy" id="2282381"/>
    <lineage>
        <taxon>Bacteria</taxon>
        <taxon>Pseudomonadati</taxon>
        <taxon>Pseudomonadota</taxon>
        <taxon>Gammaproteobacteria</taxon>
        <taxon>Lysobacterales</taxon>
        <taxon>Rhodanobacteraceae</taxon>
        <taxon>Dyella</taxon>
    </lineage>
</organism>
<dbReference type="OrthoDB" id="9809850at2"/>
<dbReference type="Proteomes" id="UP000253782">
    <property type="component" value="Unassembled WGS sequence"/>
</dbReference>
<accession>A0A369UN04</accession>
<dbReference type="AlphaFoldDB" id="A0A369UN04"/>
<protein>
    <submittedName>
        <fullName evidence="1">LysM domain-containing protein</fullName>
    </submittedName>
</protein>
<proteinExistence type="predicted"/>
<comment type="caution">
    <text evidence="1">The sequence shown here is derived from an EMBL/GenBank/DDBJ whole genome shotgun (WGS) entry which is preliminary data.</text>
</comment>
<sequence length="115" mass="12320">MAMLAPLGLASQAYAPNSRYYGVPTQRATTADGRTVTCLVRRVVPQPAVFATMQIITLRDGDRLDRLAGQYLGDPLLFWRLCDANGVVRPDELTETAGASLRITLPAGIPGAPHA</sequence>
<name>A0A369UN04_9GAMM</name>
<evidence type="ECO:0000313" key="1">
    <source>
        <dbReference type="EMBL" id="RDD82152.1"/>
    </source>
</evidence>
<dbReference type="EMBL" id="QQAH01000007">
    <property type="protein sequence ID" value="RDD82152.1"/>
    <property type="molecule type" value="Genomic_DNA"/>
</dbReference>
<evidence type="ECO:0000313" key="2">
    <source>
        <dbReference type="Proteomes" id="UP000253782"/>
    </source>
</evidence>
<gene>
    <name evidence="1" type="ORF">DVJ77_08660</name>
</gene>